<accession>A0A2U3JWR3</accession>
<name>A0A2U3JWR3_9FIRM</name>
<proteinExistence type="predicted"/>
<reference evidence="2" key="1">
    <citation type="submission" date="2018-02" db="EMBL/GenBank/DDBJ databases">
        <authorList>
            <person name="Hausmann B."/>
        </authorList>
    </citation>
    <scope>NUCLEOTIDE SEQUENCE [LARGE SCALE GENOMIC DNA]</scope>
    <source>
        <strain evidence="2">Peat soil MAG SbF1</strain>
    </source>
</reference>
<dbReference type="Proteomes" id="UP000238916">
    <property type="component" value="Unassembled WGS sequence"/>
</dbReference>
<dbReference type="EMBL" id="OMOF01000012">
    <property type="protein sequence ID" value="SPF31876.1"/>
    <property type="molecule type" value="Genomic_DNA"/>
</dbReference>
<dbReference type="AlphaFoldDB" id="A0A2U3JWR3"/>
<organism evidence="1 2">
    <name type="scientific">Candidatus Desulfosporosinus infrequens</name>
    <dbReference type="NCBI Taxonomy" id="2043169"/>
    <lineage>
        <taxon>Bacteria</taxon>
        <taxon>Bacillati</taxon>
        <taxon>Bacillota</taxon>
        <taxon>Clostridia</taxon>
        <taxon>Eubacteriales</taxon>
        <taxon>Desulfitobacteriaceae</taxon>
        <taxon>Desulfosporosinus</taxon>
    </lineage>
</organism>
<evidence type="ECO:0000313" key="2">
    <source>
        <dbReference type="Proteomes" id="UP000238916"/>
    </source>
</evidence>
<sequence>MFFLVGIKKCGISGYMSPPVKVLSALEGAHKFCQRRRAVTLIFFITFSHRNYSKFLRVVINKT</sequence>
<evidence type="ECO:0000313" key="1">
    <source>
        <dbReference type="EMBL" id="SPF31876.1"/>
    </source>
</evidence>
<protein>
    <submittedName>
        <fullName evidence="1">Uncharacterized protein</fullName>
    </submittedName>
</protein>
<gene>
    <name evidence="1" type="ORF">SBF1_1090009</name>
</gene>